<feature type="compositionally biased region" description="Polar residues" evidence="6">
    <location>
        <begin position="1031"/>
        <end position="1042"/>
    </location>
</feature>
<dbReference type="Proteomes" id="UP000007148">
    <property type="component" value="Unassembled WGS sequence"/>
</dbReference>
<evidence type="ECO:0000256" key="6">
    <source>
        <dbReference type="SAM" id="MobiDB-lite"/>
    </source>
</evidence>
<feature type="domain" description="LIM zinc-binding" evidence="7">
    <location>
        <begin position="1223"/>
        <end position="1282"/>
    </location>
</feature>
<evidence type="ECO:0000259" key="7">
    <source>
        <dbReference type="PROSITE" id="PS50023"/>
    </source>
</evidence>
<dbReference type="EMBL" id="CAFZ01000209">
    <property type="protein sequence ID" value="CCA73207.1"/>
    <property type="molecule type" value="Genomic_DNA"/>
</dbReference>
<dbReference type="SMART" id="SM00132">
    <property type="entry name" value="LIM"/>
    <property type="match status" value="3"/>
</dbReference>
<feature type="compositionally biased region" description="Low complexity" evidence="6">
    <location>
        <begin position="689"/>
        <end position="716"/>
    </location>
</feature>
<dbReference type="PANTHER" id="PTHR24205:SF16">
    <property type="entry name" value="GH01042P-RELATED"/>
    <property type="match status" value="1"/>
</dbReference>
<keyword evidence="4 5" id="KW-0440">LIM domain</keyword>
<dbReference type="CDD" id="cd08368">
    <property type="entry name" value="LIM"/>
    <property type="match status" value="3"/>
</dbReference>
<dbReference type="PROSITE" id="PS50023">
    <property type="entry name" value="LIM_DOMAIN_2"/>
    <property type="match status" value="2"/>
</dbReference>
<feature type="compositionally biased region" description="Pro residues" evidence="6">
    <location>
        <begin position="67"/>
        <end position="77"/>
    </location>
</feature>
<feature type="compositionally biased region" description="Low complexity" evidence="6">
    <location>
        <begin position="354"/>
        <end position="368"/>
    </location>
</feature>
<feature type="compositionally biased region" description="Basic and acidic residues" evidence="6">
    <location>
        <begin position="555"/>
        <end position="579"/>
    </location>
</feature>
<accession>G4TPG4</accession>
<feature type="region of interest" description="Disordered" evidence="6">
    <location>
        <begin position="1"/>
        <end position="84"/>
    </location>
</feature>
<dbReference type="SUPFAM" id="SSF57716">
    <property type="entry name" value="Glucocorticoid receptor-like (DNA-binding domain)"/>
    <property type="match status" value="4"/>
</dbReference>
<feature type="compositionally biased region" description="Pro residues" evidence="6">
    <location>
        <begin position="468"/>
        <end position="483"/>
    </location>
</feature>
<dbReference type="GO" id="GO:0003712">
    <property type="term" value="F:transcription coregulator activity"/>
    <property type="evidence" value="ECO:0007669"/>
    <property type="project" value="TreeGrafter"/>
</dbReference>
<comment type="caution">
    <text evidence="8">The sequence shown here is derived from an EMBL/GenBank/DDBJ whole genome shotgun (WGS) entry which is preliminary data.</text>
</comment>
<dbReference type="FunFam" id="2.10.110.10:FF:000009">
    <property type="entry name" value="Paxillin isoform 1"/>
    <property type="match status" value="1"/>
</dbReference>
<dbReference type="InParanoid" id="G4TPG4"/>
<dbReference type="GO" id="GO:0046872">
    <property type="term" value="F:metal ion binding"/>
    <property type="evidence" value="ECO:0007669"/>
    <property type="project" value="UniProtKB-KW"/>
</dbReference>
<feature type="compositionally biased region" description="Polar residues" evidence="6">
    <location>
        <begin position="236"/>
        <end position="247"/>
    </location>
</feature>
<feature type="compositionally biased region" description="Basic residues" evidence="6">
    <location>
        <begin position="1183"/>
        <end position="1193"/>
    </location>
</feature>
<feature type="compositionally biased region" description="Low complexity" evidence="6">
    <location>
        <begin position="851"/>
        <end position="860"/>
    </location>
</feature>
<feature type="region of interest" description="Disordered" evidence="6">
    <location>
        <begin position="924"/>
        <end position="969"/>
    </location>
</feature>
<dbReference type="GO" id="GO:0005634">
    <property type="term" value="C:nucleus"/>
    <property type="evidence" value="ECO:0007669"/>
    <property type="project" value="TreeGrafter"/>
</dbReference>
<feature type="compositionally biased region" description="Polar residues" evidence="6">
    <location>
        <begin position="377"/>
        <end position="392"/>
    </location>
</feature>
<dbReference type="OrthoDB" id="15567at2759"/>
<name>G4TPG4_SERID</name>
<feature type="domain" description="LIM zinc-binding" evidence="7">
    <location>
        <begin position="1370"/>
        <end position="1431"/>
    </location>
</feature>
<feature type="compositionally biased region" description="Polar residues" evidence="6">
    <location>
        <begin position="437"/>
        <end position="463"/>
    </location>
</feature>
<evidence type="ECO:0000256" key="2">
    <source>
        <dbReference type="ARBA" id="ARBA00022737"/>
    </source>
</evidence>
<dbReference type="HOGENOM" id="CLU_252259_0_0_1"/>
<feature type="compositionally biased region" description="Polar residues" evidence="6">
    <location>
        <begin position="668"/>
        <end position="677"/>
    </location>
</feature>
<evidence type="ECO:0000313" key="8">
    <source>
        <dbReference type="EMBL" id="CCA73207.1"/>
    </source>
</evidence>
<dbReference type="eggNOG" id="KOG1703">
    <property type="taxonomic scope" value="Eukaryota"/>
</dbReference>
<feature type="region of interest" description="Disordered" evidence="6">
    <location>
        <begin position="180"/>
        <end position="214"/>
    </location>
</feature>
<feature type="compositionally biased region" description="Polar residues" evidence="6">
    <location>
        <begin position="828"/>
        <end position="837"/>
    </location>
</feature>
<dbReference type="Pfam" id="PF00412">
    <property type="entry name" value="LIM"/>
    <property type="match status" value="2"/>
</dbReference>
<keyword evidence="3 5" id="KW-0862">Zinc</keyword>
<keyword evidence="9" id="KW-1185">Reference proteome</keyword>
<evidence type="ECO:0000256" key="1">
    <source>
        <dbReference type="ARBA" id="ARBA00022723"/>
    </source>
</evidence>
<feature type="compositionally biased region" description="Low complexity" evidence="6">
    <location>
        <begin position="393"/>
        <end position="436"/>
    </location>
</feature>
<feature type="compositionally biased region" description="Low complexity" evidence="6">
    <location>
        <begin position="608"/>
        <end position="632"/>
    </location>
</feature>
<feature type="compositionally biased region" description="Low complexity" evidence="6">
    <location>
        <begin position="867"/>
        <end position="879"/>
    </location>
</feature>
<evidence type="ECO:0000313" key="9">
    <source>
        <dbReference type="Proteomes" id="UP000007148"/>
    </source>
</evidence>
<feature type="region of interest" description="Disordered" evidence="6">
    <location>
        <begin position="236"/>
        <end position="886"/>
    </location>
</feature>
<organism evidence="8 9">
    <name type="scientific">Serendipita indica (strain DSM 11827)</name>
    <name type="common">Root endophyte fungus</name>
    <name type="synonym">Piriformospora indica</name>
    <dbReference type="NCBI Taxonomy" id="1109443"/>
    <lineage>
        <taxon>Eukaryota</taxon>
        <taxon>Fungi</taxon>
        <taxon>Dikarya</taxon>
        <taxon>Basidiomycota</taxon>
        <taxon>Agaricomycotina</taxon>
        <taxon>Agaricomycetes</taxon>
        <taxon>Sebacinales</taxon>
        <taxon>Serendipitaceae</taxon>
        <taxon>Serendipita</taxon>
    </lineage>
</organism>
<dbReference type="GO" id="GO:0030695">
    <property type="term" value="F:GTPase regulator activity"/>
    <property type="evidence" value="ECO:0007669"/>
    <property type="project" value="UniProtKB-ARBA"/>
</dbReference>
<protein>
    <recommendedName>
        <fullName evidence="7">LIM zinc-binding domain-containing protein</fullName>
    </recommendedName>
</protein>
<dbReference type="Gene3D" id="2.10.110.10">
    <property type="entry name" value="Cysteine Rich Protein"/>
    <property type="match status" value="3"/>
</dbReference>
<dbReference type="InterPro" id="IPR001781">
    <property type="entry name" value="Znf_LIM"/>
</dbReference>
<feature type="compositionally biased region" description="Pro residues" evidence="6">
    <location>
        <begin position="16"/>
        <end position="29"/>
    </location>
</feature>
<keyword evidence="1 5" id="KW-0479">Metal-binding</keyword>
<feature type="compositionally biased region" description="Low complexity" evidence="6">
    <location>
        <begin position="723"/>
        <end position="743"/>
    </location>
</feature>
<evidence type="ECO:0000256" key="4">
    <source>
        <dbReference type="ARBA" id="ARBA00023038"/>
    </source>
</evidence>
<dbReference type="PANTHER" id="PTHR24205">
    <property type="entry name" value="FOUR AND A HALF LIM DOMAINS PROTEIN"/>
    <property type="match status" value="1"/>
</dbReference>
<feature type="region of interest" description="Disordered" evidence="6">
    <location>
        <begin position="1017"/>
        <end position="1213"/>
    </location>
</feature>
<feature type="compositionally biased region" description="Polar residues" evidence="6">
    <location>
        <begin position="299"/>
        <end position="350"/>
    </location>
</feature>
<feature type="compositionally biased region" description="Polar residues" evidence="6">
    <location>
        <begin position="753"/>
        <end position="772"/>
    </location>
</feature>
<reference evidence="8 9" key="1">
    <citation type="journal article" date="2011" name="PLoS Pathog.">
        <title>Endophytic Life Strategies Decoded by Genome and Transcriptome Analyses of the Mutualistic Root Symbiont Piriformospora indica.</title>
        <authorList>
            <person name="Zuccaro A."/>
            <person name="Lahrmann U."/>
            <person name="Guldener U."/>
            <person name="Langen G."/>
            <person name="Pfiffi S."/>
            <person name="Biedenkopf D."/>
            <person name="Wong P."/>
            <person name="Samans B."/>
            <person name="Grimm C."/>
            <person name="Basiewicz M."/>
            <person name="Murat C."/>
            <person name="Martin F."/>
            <person name="Kogel K.H."/>
        </authorList>
    </citation>
    <scope>NUCLEOTIDE SEQUENCE [LARGE SCALE GENOMIC DNA]</scope>
    <source>
        <strain evidence="8 9">DSM 11827</strain>
    </source>
</reference>
<feature type="compositionally biased region" description="Pro residues" evidence="6">
    <location>
        <begin position="256"/>
        <end position="265"/>
    </location>
</feature>
<feature type="compositionally biased region" description="Polar residues" evidence="6">
    <location>
        <begin position="1"/>
        <end position="13"/>
    </location>
</feature>
<evidence type="ECO:0000256" key="3">
    <source>
        <dbReference type="ARBA" id="ARBA00022833"/>
    </source>
</evidence>
<feature type="compositionally biased region" description="Low complexity" evidence="6">
    <location>
        <begin position="592"/>
        <end position="601"/>
    </location>
</feature>
<feature type="compositionally biased region" description="Low complexity" evidence="6">
    <location>
        <begin position="266"/>
        <end position="289"/>
    </location>
</feature>
<feature type="compositionally biased region" description="Polar residues" evidence="6">
    <location>
        <begin position="540"/>
        <end position="552"/>
    </location>
</feature>
<evidence type="ECO:0000256" key="5">
    <source>
        <dbReference type="PROSITE-ProRule" id="PRU00125"/>
    </source>
</evidence>
<dbReference type="STRING" id="1109443.G4TPG4"/>
<dbReference type="PROSITE" id="PS00478">
    <property type="entry name" value="LIM_DOMAIN_1"/>
    <property type="match status" value="1"/>
</dbReference>
<feature type="compositionally biased region" description="Low complexity" evidence="6">
    <location>
        <begin position="30"/>
        <end position="47"/>
    </location>
</feature>
<sequence>MSLSTNPAATANNRPLPLPSPGAPAPGPASPVYASPPQFNPPVNNQQTGYFPNPSPAYPYHQQQPVSQPPVTVPPSQPHQTADEAKRALYERARMSAMNTARRSATLPTSELTSAEEAKRLLYEKAQRMTSHAQQRGVGHPMWAASQVQPQQQAYAAHPMGAANVPQGGSFDNSTWSQSVMQGYPPQQGVSTMQPTHHAHALPPAQRSYHQQGQYSAQYVPTGHVASLINGIQNQSQSPYGSYTQAAMPSVSPTEDVPPPPPPKSTSPTTRSGTSPSGSGITKRALPASPSLPPAIPSQTQGRQPSPFQHQSTQSLPTLSTFAVQNVGSSGTPSPATPIGSANGSTSPTKRSLPAAPGAGGITIAPGTSFSPPPVNRGSTLPSLMQSSSFQLPASPTASHPPSSSPNQTTPTSNSFPANVNVNSSSSSQLPSTNATDNRASTPSQEVPTSAPSSYASARSTFSFAGPTNPPYSAPSSSPPPTGAPRSTISEGGAMARNDTGGSASGSEDKRPLWKRMAAAAGGAGPIGSRPKSVFGQHRVSASFSGEPSNSAPAEKAEKVDVKKGEDGEGKTTTTEEKQTNGGRVEASSQGPASTPPSTVRSPPPTAPSAAPLSSLPSTSPSSMQPSSSTVPVMPPSSAPSATTAPRRPPLPVNPSGSNIPLNLHGASASQIPQISQVAKARPVPTPPTTGVVPGHPVVPSQPSPSAHSVSTASISAPPPSVPATQQPQQIRYIQTQPKGPDAKPAPAPTPASNQARTPASTSNHSRTQSVPATAPTPPSRPQTTPLPVSIPERNEASSSQSKTPIDANPPKPRVLQKKRPEEKTKQQPHLSFTTPRYQVPLKPAADEMPTRPAATTSASPAPPKRPASAGSARTTASAGGSGESPQISMALRFASQDLVKQVKKDKDWAKWALVTGHQVATNPVPIDGIERTESGRKKRRSMSTGAVERVDLDDEPPRPKSVVIGGDRKAAVEQAPPAIYTGHERDRSQDVPLPQQPIKSVHASSAMDGAVLVNTPNGMRRGGARPMPSSRPTSWHNSRVGSGSLDDGVNTVKDFPQYRPSYTDSDSDDTNDGHGGSANRTITMSGPAPQISVTHHDAGSVPNARARSGSSPVPTPPAVVVPSINIDGADDDDGPPAITITIDEPSSQSTPAPNVPVFSFSGPDDEPSTSSAPVQSPEGKEKKKKKLHKREKSVKEEEDERERLRQLARTRPLPPKIKKNSIRCGKCDKNIMGRIVSAMNARWHPECFRCTVCETFLEHVSSYEHDDRPYCHLDYHELFAPRCYHCKTPIMEEHFITLDDEALGKRTYHEQHFFCAECGDPFLAPKQQRRTKMLENGTIQILDQEDDVGFTVYKGHAYCEACHVRLRMPKCKRCKKSIRPGDQAIEAMGGKWCWSCFTCERCRKPFEDPQFYEHEKKPYCHQCYGIILVNQFD</sequence>
<gene>
    <name evidence="8" type="ORF">PIIN_07161</name>
</gene>
<proteinExistence type="predicted"/>
<keyword evidence="2" id="KW-0677">Repeat</keyword>
<dbReference type="OMA" id="ARMSAMN"/>